<dbReference type="InterPro" id="IPR014284">
    <property type="entry name" value="RNA_pol_sigma-70_dom"/>
</dbReference>
<dbReference type="RefSeq" id="WP_283434124.1">
    <property type="nucleotide sequence ID" value="NZ_FXUG01000011.1"/>
</dbReference>
<dbReference type="Proteomes" id="UP001158067">
    <property type="component" value="Unassembled WGS sequence"/>
</dbReference>
<protein>
    <submittedName>
        <fullName evidence="6">RNA polymerase sigma-70 factor, Rhodopirellula/Verrucomicrobium family</fullName>
    </submittedName>
</protein>
<evidence type="ECO:0000256" key="1">
    <source>
        <dbReference type="ARBA" id="ARBA00010641"/>
    </source>
</evidence>
<comment type="caution">
    <text evidence="6">The sequence shown here is derived from an EMBL/GenBank/DDBJ whole genome shotgun (WGS) entry which is preliminary data.</text>
</comment>
<dbReference type="PANTHER" id="PTHR43133">
    <property type="entry name" value="RNA POLYMERASE ECF-TYPE SIGMA FACTO"/>
    <property type="match status" value="1"/>
</dbReference>
<accession>A0ABY1QEA3</accession>
<evidence type="ECO:0000259" key="5">
    <source>
        <dbReference type="Pfam" id="PF04542"/>
    </source>
</evidence>
<dbReference type="SUPFAM" id="SSF88659">
    <property type="entry name" value="Sigma3 and sigma4 domains of RNA polymerase sigma factors"/>
    <property type="match status" value="1"/>
</dbReference>
<dbReference type="EMBL" id="FXUG01000011">
    <property type="protein sequence ID" value="SMP69033.1"/>
    <property type="molecule type" value="Genomic_DNA"/>
</dbReference>
<dbReference type="InterPro" id="IPR014331">
    <property type="entry name" value="RNA_pol_sigma70_ECF_RHOBA"/>
</dbReference>
<evidence type="ECO:0000313" key="7">
    <source>
        <dbReference type="Proteomes" id="UP001158067"/>
    </source>
</evidence>
<evidence type="ECO:0000256" key="3">
    <source>
        <dbReference type="ARBA" id="ARBA00023082"/>
    </source>
</evidence>
<dbReference type="PANTHER" id="PTHR43133:SF51">
    <property type="entry name" value="RNA POLYMERASE SIGMA FACTOR"/>
    <property type="match status" value="1"/>
</dbReference>
<dbReference type="NCBIfam" id="TIGR02989">
    <property type="entry name" value="Sig-70_gvs1"/>
    <property type="match status" value="1"/>
</dbReference>
<evidence type="ECO:0000256" key="4">
    <source>
        <dbReference type="ARBA" id="ARBA00023163"/>
    </source>
</evidence>
<organism evidence="6 7">
    <name type="scientific">Neorhodopirellula lusitana</name>
    <dbReference type="NCBI Taxonomy" id="445327"/>
    <lineage>
        <taxon>Bacteria</taxon>
        <taxon>Pseudomonadati</taxon>
        <taxon>Planctomycetota</taxon>
        <taxon>Planctomycetia</taxon>
        <taxon>Pirellulales</taxon>
        <taxon>Pirellulaceae</taxon>
        <taxon>Neorhodopirellula</taxon>
    </lineage>
</organism>
<evidence type="ECO:0000256" key="2">
    <source>
        <dbReference type="ARBA" id="ARBA00023015"/>
    </source>
</evidence>
<dbReference type="InterPro" id="IPR039425">
    <property type="entry name" value="RNA_pol_sigma-70-like"/>
</dbReference>
<dbReference type="InterPro" id="IPR013325">
    <property type="entry name" value="RNA_pol_sigma_r2"/>
</dbReference>
<dbReference type="InterPro" id="IPR036388">
    <property type="entry name" value="WH-like_DNA-bd_sf"/>
</dbReference>
<gene>
    <name evidence="6" type="ORF">SAMN06265222_111161</name>
</gene>
<proteinExistence type="inferred from homology"/>
<comment type="similarity">
    <text evidence="1">Belongs to the sigma-70 factor family. ECF subfamily.</text>
</comment>
<dbReference type="NCBIfam" id="TIGR02937">
    <property type="entry name" value="sigma70-ECF"/>
    <property type="match status" value="1"/>
</dbReference>
<dbReference type="InterPro" id="IPR007627">
    <property type="entry name" value="RNA_pol_sigma70_r2"/>
</dbReference>
<dbReference type="SUPFAM" id="SSF88946">
    <property type="entry name" value="Sigma2 domain of RNA polymerase sigma factors"/>
    <property type="match status" value="1"/>
</dbReference>
<sequence>MTEETITPRTGDTLQSGDVLQPGEQFTRLLMQNQKRFWGLIRSLVPNGPDADDVLQETCSVMWRKYSEFEQGTDFAAWGLAIARFQVMRYYSRCKSDRARLSNEVIEAVAIEFSSPEQANRSTAREAALKGCMAKLKTVQFDTLHRRYGEGQAVEEIAVEMNVSIHAIYKRLDRTCQQLFRCITTTLKQQEGLA</sequence>
<feature type="domain" description="RNA polymerase sigma-70 region 2" evidence="5">
    <location>
        <begin position="30"/>
        <end position="93"/>
    </location>
</feature>
<keyword evidence="7" id="KW-1185">Reference proteome</keyword>
<dbReference type="Pfam" id="PF04542">
    <property type="entry name" value="Sigma70_r2"/>
    <property type="match status" value="1"/>
</dbReference>
<name>A0ABY1QEA3_9BACT</name>
<dbReference type="InterPro" id="IPR013324">
    <property type="entry name" value="RNA_pol_sigma_r3/r4-like"/>
</dbReference>
<evidence type="ECO:0000313" key="6">
    <source>
        <dbReference type="EMBL" id="SMP69033.1"/>
    </source>
</evidence>
<keyword evidence="2" id="KW-0805">Transcription regulation</keyword>
<keyword evidence="4" id="KW-0804">Transcription</keyword>
<reference evidence="6 7" key="1">
    <citation type="submission" date="2017-05" db="EMBL/GenBank/DDBJ databases">
        <authorList>
            <person name="Varghese N."/>
            <person name="Submissions S."/>
        </authorList>
    </citation>
    <scope>NUCLEOTIDE SEQUENCE [LARGE SCALE GENOMIC DNA]</scope>
    <source>
        <strain evidence="6 7">DSM 25457</strain>
    </source>
</reference>
<dbReference type="Gene3D" id="1.10.1740.10">
    <property type="match status" value="1"/>
</dbReference>
<keyword evidence="3" id="KW-0731">Sigma factor</keyword>
<dbReference type="Gene3D" id="1.10.10.10">
    <property type="entry name" value="Winged helix-like DNA-binding domain superfamily/Winged helix DNA-binding domain"/>
    <property type="match status" value="1"/>
</dbReference>